<name>A0A4P6FCF8_9MICO</name>
<keyword evidence="1" id="KW-0472">Membrane</keyword>
<feature type="transmembrane region" description="Helical" evidence="1">
    <location>
        <begin position="26"/>
        <end position="46"/>
    </location>
</feature>
<feature type="transmembrane region" description="Helical" evidence="1">
    <location>
        <begin position="53"/>
        <end position="74"/>
    </location>
</feature>
<keyword evidence="1" id="KW-0812">Transmembrane</keyword>
<dbReference type="PANTHER" id="PTHR34980">
    <property type="entry name" value="INNER MEMBRANE PROTEIN-RELATED-RELATED"/>
    <property type="match status" value="1"/>
</dbReference>
<sequence length="110" mass="11961">MSFGTAIQTVLRKYAEFEGRAGRPEFWWWILFSALVGSALSVFNVIPIGDASVGAIFSGLWGVAVLLPTLAVLVRRLRDAGYGWGHAFWLLVPIAGLIVLAIMCSQPTKP</sequence>
<reference evidence="2 3" key="1">
    <citation type="submission" date="2019-01" db="EMBL/GenBank/DDBJ databases">
        <title>Genome sequencing of strain FW100M-8.</title>
        <authorList>
            <person name="Heo J."/>
            <person name="Kim S.-J."/>
            <person name="Kim J.-S."/>
            <person name="Hong S.-B."/>
            <person name="Kwon S.-W."/>
        </authorList>
    </citation>
    <scope>NUCLEOTIDE SEQUENCE [LARGE SCALE GENOMIC DNA]</scope>
    <source>
        <strain evidence="2 3">FW100M-8</strain>
    </source>
</reference>
<dbReference type="Pfam" id="PF05656">
    <property type="entry name" value="DUF805"/>
    <property type="match status" value="1"/>
</dbReference>
<organism evidence="2 3">
    <name type="scientific">Agromyces protaetiae</name>
    <dbReference type="NCBI Taxonomy" id="2509455"/>
    <lineage>
        <taxon>Bacteria</taxon>
        <taxon>Bacillati</taxon>
        <taxon>Actinomycetota</taxon>
        <taxon>Actinomycetes</taxon>
        <taxon>Micrococcales</taxon>
        <taxon>Microbacteriaceae</taxon>
        <taxon>Agromyces</taxon>
    </lineage>
</organism>
<protein>
    <submittedName>
        <fullName evidence="2">DUF805 domain-containing protein</fullName>
    </submittedName>
</protein>
<keyword evidence="1" id="KW-1133">Transmembrane helix</keyword>
<gene>
    <name evidence="2" type="ORF">ET445_00465</name>
</gene>
<evidence type="ECO:0000256" key="1">
    <source>
        <dbReference type="SAM" id="Phobius"/>
    </source>
</evidence>
<dbReference type="AlphaFoldDB" id="A0A4P6FCF8"/>
<keyword evidence="3" id="KW-1185">Reference proteome</keyword>
<dbReference type="PANTHER" id="PTHR34980:SF2">
    <property type="entry name" value="INNER MEMBRANE PROTEIN YHAH-RELATED"/>
    <property type="match status" value="1"/>
</dbReference>
<feature type="transmembrane region" description="Helical" evidence="1">
    <location>
        <begin position="86"/>
        <end position="104"/>
    </location>
</feature>
<dbReference type="OrthoDB" id="9812349at2"/>
<dbReference type="KEGG" id="agf:ET445_00465"/>
<dbReference type="InterPro" id="IPR008523">
    <property type="entry name" value="DUF805"/>
</dbReference>
<evidence type="ECO:0000313" key="2">
    <source>
        <dbReference type="EMBL" id="QAY72029.1"/>
    </source>
</evidence>
<dbReference type="GO" id="GO:0005886">
    <property type="term" value="C:plasma membrane"/>
    <property type="evidence" value="ECO:0007669"/>
    <property type="project" value="TreeGrafter"/>
</dbReference>
<dbReference type="RefSeq" id="WP_129187841.1">
    <property type="nucleotide sequence ID" value="NZ_CP035491.1"/>
</dbReference>
<dbReference type="EMBL" id="CP035491">
    <property type="protein sequence ID" value="QAY72029.1"/>
    <property type="molecule type" value="Genomic_DNA"/>
</dbReference>
<proteinExistence type="predicted"/>
<dbReference type="Proteomes" id="UP000291259">
    <property type="component" value="Chromosome"/>
</dbReference>
<evidence type="ECO:0000313" key="3">
    <source>
        <dbReference type="Proteomes" id="UP000291259"/>
    </source>
</evidence>
<accession>A0A4P6FCF8</accession>